<dbReference type="InterPro" id="IPR001098">
    <property type="entry name" value="DNA-dir_DNA_pol_A_palm_dom"/>
</dbReference>
<proteinExistence type="predicted"/>
<dbReference type="InterPro" id="IPR002298">
    <property type="entry name" value="DNA_polymerase_A"/>
</dbReference>
<dbReference type="SMART" id="SM00482">
    <property type="entry name" value="POLAc"/>
    <property type="match status" value="1"/>
</dbReference>
<name>A0AAU8V1P9_9FLAO</name>
<organism evidence="2 3">
    <name type="scientific">Elizabethkingia anophelis</name>
    <dbReference type="NCBI Taxonomy" id="1117645"/>
    <lineage>
        <taxon>Bacteria</taxon>
        <taxon>Pseudomonadati</taxon>
        <taxon>Bacteroidota</taxon>
        <taxon>Flavobacteriia</taxon>
        <taxon>Flavobacteriales</taxon>
        <taxon>Weeksellaceae</taxon>
        <taxon>Elizabethkingia</taxon>
    </lineage>
</organism>
<dbReference type="EMBL" id="CP016374">
    <property type="protein sequence ID" value="AQX03247.1"/>
    <property type="molecule type" value="Genomic_DNA"/>
</dbReference>
<reference evidence="2 3" key="1">
    <citation type="submission" date="2016-07" db="EMBL/GenBank/DDBJ databases">
        <title>Revisiting the taxonomy of the Elizabethkingia Genus using Whole-Genome Sequencing, Optical Mapping, and MALDI-TOF, along with proposal of three novel Elizabethkingia species: Elizabethkingia bruuniana sp. nov., Elizabethkingia ursingii sp. nov., and Elizabethkingia occulta sp. nov.</title>
        <authorList>
            <person name="Nicholson A.C."/>
        </authorList>
    </citation>
    <scope>NUCLEOTIDE SEQUENCE [LARGE SCALE GENOMIC DNA]</scope>
    <source>
        <strain evidence="2 3">F3201</strain>
    </source>
</reference>
<evidence type="ECO:0000313" key="2">
    <source>
        <dbReference type="EMBL" id="AQX03247.1"/>
    </source>
</evidence>
<accession>A0AAU8V1P9</accession>
<evidence type="ECO:0000259" key="1">
    <source>
        <dbReference type="SMART" id="SM00482"/>
    </source>
</evidence>
<dbReference type="InterPro" id="IPR043502">
    <property type="entry name" value="DNA/RNA_pol_sf"/>
</dbReference>
<dbReference type="Gene3D" id="3.30.70.370">
    <property type="match status" value="1"/>
</dbReference>
<dbReference type="GO" id="GO:0003677">
    <property type="term" value="F:DNA binding"/>
    <property type="evidence" value="ECO:0007669"/>
    <property type="project" value="InterPro"/>
</dbReference>
<feature type="domain" description="DNA-directed DNA polymerase family A palm" evidence="1">
    <location>
        <begin position="275"/>
        <end position="442"/>
    </location>
</feature>
<dbReference type="RefSeq" id="WP_078396794.1">
    <property type="nucleotide sequence ID" value="NZ_CP016374.1"/>
</dbReference>
<sequence length="475" mass="55765">MKTFIVAYLNLDWYFIDINDPDSFSTSFAYSEKDVLVSFQTTDLIREISARNTKLPTIINLESLEKQVAQEGKDLRNYSEWNIVKRLRYYKIIDSSFKITKENIKTFLENVSSFYKLLIEKDDEETTRFKNIENKINRIIHRAQKEGIRVNSDMARELCEELEKNIYLIKNELQLKHRIFVPDNPDAQIEYIKTKNYPIIKSPFYTFKTRKKSDGISKLFYELIRNQSDLNSLLLILSHWGGNERTHPTYLGFGTITSRIILREPSLQNLRKTNRKIIIPDKGKKLLYIDYVQFEAGILASLSKDTVLIDLYKTDIYVDIATKLLDDKEERNEAKIIFYRYMYGDTSLSKGAIAYFQKFEELQAYKTKVEKELLSEKSLGTGNGNYRKLYDTETGWALSHKVQATASYIYKSALIRVATEVESAQFLIPMHDGTVYQIPKNDYEDVFPLIENIYIEEFKKVCPEIEPRLTMEEHF</sequence>
<dbReference type="SUPFAM" id="SSF56672">
    <property type="entry name" value="DNA/RNA polymerases"/>
    <property type="match status" value="1"/>
</dbReference>
<dbReference type="PANTHER" id="PTHR10133">
    <property type="entry name" value="DNA POLYMERASE I"/>
    <property type="match status" value="1"/>
</dbReference>
<protein>
    <recommendedName>
        <fullName evidence="1">DNA-directed DNA polymerase family A palm domain-containing protein</fullName>
    </recommendedName>
</protein>
<gene>
    <name evidence="2" type="ORF">BBD32_18160</name>
</gene>
<dbReference type="PANTHER" id="PTHR10133:SF62">
    <property type="entry name" value="DNA POLYMERASE THETA"/>
    <property type="match status" value="1"/>
</dbReference>
<dbReference type="GO" id="GO:0003887">
    <property type="term" value="F:DNA-directed DNA polymerase activity"/>
    <property type="evidence" value="ECO:0007669"/>
    <property type="project" value="InterPro"/>
</dbReference>
<dbReference type="GO" id="GO:0006261">
    <property type="term" value="P:DNA-templated DNA replication"/>
    <property type="evidence" value="ECO:0007669"/>
    <property type="project" value="InterPro"/>
</dbReference>
<dbReference type="Proteomes" id="UP000190848">
    <property type="component" value="Chromosome"/>
</dbReference>
<dbReference type="AlphaFoldDB" id="A0AAU8V1P9"/>
<dbReference type="Pfam" id="PF00476">
    <property type="entry name" value="DNA_pol_A"/>
    <property type="match status" value="1"/>
</dbReference>
<dbReference type="GO" id="GO:0006302">
    <property type="term" value="P:double-strand break repair"/>
    <property type="evidence" value="ECO:0007669"/>
    <property type="project" value="TreeGrafter"/>
</dbReference>
<dbReference type="Gene3D" id="1.10.150.20">
    <property type="entry name" value="5' to 3' exonuclease, C-terminal subdomain"/>
    <property type="match status" value="1"/>
</dbReference>
<evidence type="ECO:0000313" key="3">
    <source>
        <dbReference type="Proteomes" id="UP000190848"/>
    </source>
</evidence>